<protein>
    <submittedName>
        <fullName evidence="2">Uncharacterized protein</fullName>
    </submittedName>
</protein>
<proteinExistence type="predicted"/>
<keyword evidence="3" id="KW-1185">Reference proteome</keyword>
<feature type="transmembrane region" description="Helical" evidence="1">
    <location>
        <begin position="47"/>
        <end position="69"/>
    </location>
</feature>
<name>A0A7J9UXL9_9MICO</name>
<evidence type="ECO:0000313" key="3">
    <source>
        <dbReference type="Proteomes" id="UP000429644"/>
    </source>
</evidence>
<dbReference type="Proteomes" id="UP000429644">
    <property type="component" value="Unassembled WGS sequence"/>
</dbReference>
<keyword evidence="1" id="KW-0472">Membrane</keyword>
<dbReference type="EMBL" id="WHPD01002566">
    <property type="protein sequence ID" value="MPV89371.1"/>
    <property type="molecule type" value="Genomic_DNA"/>
</dbReference>
<evidence type="ECO:0000313" key="2">
    <source>
        <dbReference type="EMBL" id="MPV89371.1"/>
    </source>
</evidence>
<feature type="transmembrane region" description="Helical" evidence="1">
    <location>
        <begin position="76"/>
        <end position="95"/>
    </location>
</feature>
<accession>A0A7J9UXL9</accession>
<keyword evidence="1" id="KW-1133">Transmembrane helix</keyword>
<reference evidence="2 3" key="1">
    <citation type="submission" date="2019-10" db="EMBL/GenBank/DDBJ databases">
        <title>Georgenia wutianyii sp. nov. and Georgenia yuyongxinii sp. nov. isolated from plateau pika (Ochotona curzoniae) in the Qinghai-Tibet plateau of China.</title>
        <authorList>
            <person name="Tian Z."/>
        </authorList>
    </citation>
    <scope>NUCLEOTIDE SEQUENCE [LARGE SCALE GENOMIC DNA]</scope>
    <source>
        <strain evidence="2 3">JCM 15130</strain>
    </source>
</reference>
<evidence type="ECO:0000256" key="1">
    <source>
        <dbReference type="SAM" id="Phobius"/>
    </source>
</evidence>
<comment type="caution">
    <text evidence="2">The sequence shown here is derived from an EMBL/GenBank/DDBJ whole genome shotgun (WGS) entry which is preliminary data.</text>
</comment>
<sequence>MLRTIGTRVLAGLLAAVAVGVLAGAMARLLMRLVALLGDGETRFSALGTFFIVLVFVGAMLPGALTTALGARRTGYGLLALGAAFLLFEAVNIAVQDDAAELVRAGGSRLLLVVLVLGAFVVVAAGEAWGIARLARALARRTVGGGAPLTGVPVREAAAG</sequence>
<gene>
    <name evidence="2" type="ORF">GB882_11900</name>
</gene>
<organism evidence="2 3">
    <name type="scientific">Georgenia ruanii</name>
    <dbReference type="NCBI Taxonomy" id="348442"/>
    <lineage>
        <taxon>Bacteria</taxon>
        <taxon>Bacillati</taxon>
        <taxon>Actinomycetota</taxon>
        <taxon>Actinomycetes</taxon>
        <taxon>Micrococcales</taxon>
        <taxon>Bogoriellaceae</taxon>
        <taxon>Georgenia</taxon>
    </lineage>
</organism>
<dbReference type="AlphaFoldDB" id="A0A7J9UXL9"/>
<keyword evidence="1" id="KW-0812">Transmembrane</keyword>
<feature type="transmembrane region" description="Helical" evidence="1">
    <location>
        <begin position="110"/>
        <end position="132"/>
    </location>
</feature>